<keyword evidence="1" id="KW-0175">Coiled coil</keyword>
<evidence type="ECO:0000313" key="3">
    <source>
        <dbReference type="Proteomes" id="UP000311605"/>
    </source>
</evidence>
<feature type="coiled-coil region" evidence="1">
    <location>
        <begin position="157"/>
        <end position="184"/>
    </location>
</feature>
<proteinExistence type="predicted"/>
<sequence>MKNTINRAQRNFVVEYKSRDRRPKVEGKSIWGDTNFKALAQAVADDMPHADIEPECAGRSDPQQEKIVGRTDDHLPAPGKPPEAEITTMDLPMWALPVDDAETLIVLPTTCESKNKNPRETALVRKARKIQAPETFAAAEILGPTSSFDHYDILTVLQMENQRLKQLLAEKLRSENELMRAMLQRFEA</sequence>
<protein>
    <submittedName>
        <fullName evidence="2">Uncharacterized protein</fullName>
    </submittedName>
</protein>
<evidence type="ECO:0000256" key="1">
    <source>
        <dbReference type="SAM" id="Coils"/>
    </source>
</evidence>
<organism evidence="2 3">
    <name type="scientific">Aliirhizobium smilacinae</name>
    <dbReference type="NCBI Taxonomy" id="1395944"/>
    <lineage>
        <taxon>Bacteria</taxon>
        <taxon>Pseudomonadati</taxon>
        <taxon>Pseudomonadota</taxon>
        <taxon>Alphaproteobacteria</taxon>
        <taxon>Hyphomicrobiales</taxon>
        <taxon>Rhizobiaceae</taxon>
        <taxon>Aliirhizobium</taxon>
    </lineage>
</organism>
<evidence type="ECO:0000313" key="2">
    <source>
        <dbReference type="EMBL" id="TNM60351.1"/>
    </source>
</evidence>
<dbReference type="AlphaFoldDB" id="A0A5C4XC05"/>
<name>A0A5C4XC05_9HYPH</name>
<keyword evidence="3" id="KW-1185">Reference proteome</keyword>
<dbReference type="OrthoDB" id="8454019at2"/>
<reference evidence="2 3" key="1">
    <citation type="submission" date="2019-06" db="EMBL/GenBank/DDBJ databases">
        <title>The draft genome of Rhizobium smilacinae PTYR-5.</title>
        <authorList>
            <person name="Liu L."/>
            <person name="Li L."/>
            <person name="Zhang X."/>
        </authorList>
    </citation>
    <scope>NUCLEOTIDE SEQUENCE [LARGE SCALE GENOMIC DNA]</scope>
    <source>
        <strain evidence="2 3">PTYR-5</strain>
    </source>
</reference>
<dbReference type="Proteomes" id="UP000311605">
    <property type="component" value="Unassembled WGS sequence"/>
</dbReference>
<gene>
    <name evidence="2" type="ORF">FHP24_26530</name>
</gene>
<dbReference type="EMBL" id="VDMN01000009">
    <property type="protein sequence ID" value="TNM60351.1"/>
    <property type="molecule type" value="Genomic_DNA"/>
</dbReference>
<comment type="caution">
    <text evidence="2">The sequence shown here is derived from an EMBL/GenBank/DDBJ whole genome shotgun (WGS) entry which is preliminary data.</text>
</comment>
<accession>A0A5C4XC05</accession>
<dbReference type="RefSeq" id="WP_139679249.1">
    <property type="nucleotide sequence ID" value="NZ_VDMN01000009.1"/>
</dbReference>